<dbReference type="STRING" id="1798697.A2373_00595"/>
<evidence type="ECO:0000313" key="1">
    <source>
        <dbReference type="EMBL" id="OGH82725.1"/>
    </source>
</evidence>
<dbReference type="EMBL" id="MFQS01000032">
    <property type="protein sequence ID" value="OGH82725.1"/>
    <property type="molecule type" value="Genomic_DNA"/>
</dbReference>
<protein>
    <submittedName>
        <fullName evidence="1">Uncharacterized protein</fullName>
    </submittedName>
</protein>
<comment type="caution">
    <text evidence="1">The sequence shown here is derived from an EMBL/GenBank/DDBJ whole genome shotgun (WGS) entry which is preliminary data.</text>
</comment>
<gene>
    <name evidence="1" type="ORF">A2373_00595</name>
</gene>
<sequence length="194" mass="22271">MKNVNEEMKDVYLRLRGYLKHAPEGHIKKPEVWNTFHDEIDELNRITDTEKYNRFRLELSTGRFSSLSEPYSYIDSSMYKGKLQALIYQLGGDDDADKQASGDIVFSPTINNNNEQRQTQAQSQAVINQMRVDFEKIIDEKIKEVPEGSDERKFLDKVKEMLKTVKSYSDILKLVLTTGTTLGLSAVKIAELLS</sequence>
<evidence type="ECO:0000313" key="2">
    <source>
        <dbReference type="Proteomes" id="UP000176300"/>
    </source>
</evidence>
<proteinExistence type="predicted"/>
<name>A0A1F6NFT9_9BACT</name>
<accession>A0A1F6NFT9</accession>
<dbReference type="AlphaFoldDB" id="A0A1F6NFT9"/>
<reference evidence="1 2" key="1">
    <citation type="journal article" date="2016" name="Nat. Commun.">
        <title>Thousands of microbial genomes shed light on interconnected biogeochemical processes in an aquifer system.</title>
        <authorList>
            <person name="Anantharaman K."/>
            <person name="Brown C.T."/>
            <person name="Hug L.A."/>
            <person name="Sharon I."/>
            <person name="Castelle C.J."/>
            <person name="Probst A.J."/>
            <person name="Thomas B.C."/>
            <person name="Singh A."/>
            <person name="Wilkins M.J."/>
            <person name="Karaoz U."/>
            <person name="Brodie E.L."/>
            <person name="Williams K.H."/>
            <person name="Hubbard S.S."/>
            <person name="Banfield J.F."/>
        </authorList>
    </citation>
    <scope>NUCLEOTIDE SEQUENCE [LARGE SCALE GENOMIC DNA]</scope>
</reference>
<organism evidence="1 2">
    <name type="scientific">Candidatus Magasanikbacteria bacterium RIFOXYB1_FULL_40_15</name>
    <dbReference type="NCBI Taxonomy" id="1798697"/>
    <lineage>
        <taxon>Bacteria</taxon>
        <taxon>Candidatus Magasanikiibacteriota</taxon>
    </lineage>
</organism>
<dbReference type="Proteomes" id="UP000176300">
    <property type="component" value="Unassembled WGS sequence"/>
</dbReference>